<dbReference type="RefSeq" id="WP_188868496.1">
    <property type="nucleotide sequence ID" value="NZ_BMNW01000018.1"/>
</dbReference>
<reference evidence="2" key="1">
    <citation type="journal article" date="2019" name="Int. J. Syst. Evol. Microbiol.">
        <title>The Global Catalogue of Microorganisms (GCM) 10K type strain sequencing project: providing services to taxonomists for standard genome sequencing and annotation.</title>
        <authorList>
            <consortium name="The Broad Institute Genomics Platform"/>
            <consortium name="The Broad Institute Genome Sequencing Center for Infectious Disease"/>
            <person name="Wu L."/>
            <person name="Ma J."/>
        </authorList>
    </citation>
    <scope>NUCLEOTIDE SEQUENCE [LARGE SCALE GENOMIC DNA]</scope>
    <source>
        <strain evidence="2">JCM 13501</strain>
    </source>
</reference>
<gene>
    <name evidence="1" type="ORF">GCM10009425_46150</name>
</gene>
<organism evidence="1 2">
    <name type="scientific">Pseudomonas asuensis</name>
    <dbReference type="NCBI Taxonomy" id="1825787"/>
    <lineage>
        <taxon>Bacteria</taxon>
        <taxon>Pseudomonadati</taxon>
        <taxon>Pseudomonadota</taxon>
        <taxon>Gammaproteobacteria</taxon>
        <taxon>Pseudomonadales</taxon>
        <taxon>Pseudomonadaceae</taxon>
        <taxon>Pseudomonas</taxon>
    </lineage>
</organism>
<keyword evidence="2" id="KW-1185">Reference proteome</keyword>
<dbReference type="InterPro" id="IPR009678">
    <property type="entry name" value="Phage_tail_completion_R"/>
</dbReference>
<sequence length="177" mass="19699">MNKPESLRAHLMAAVPELRHNPDRLLIFIDQGKVRCTAAASLSYEYNYELQIILTDFAGHPDAVVLPLLAWVRTNQSELLANLDKSAEGIRFEVDILDKSKVDMSITLPLTERVIVKRQDNGTYSLTHAGEPQYTEVEASGLFQVYAGDELLAEWQTPDGSDAMALETPQLKRSSGL</sequence>
<comment type="caution">
    <text evidence="1">The sequence shown here is derived from an EMBL/GenBank/DDBJ whole genome shotgun (WGS) entry which is preliminary data.</text>
</comment>
<evidence type="ECO:0008006" key="3">
    <source>
        <dbReference type="Google" id="ProtNLM"/>
    </source>
</evidence>
<evidence type="ECO:0000313" key="2">
    <source>
        <dbReference type="Proteomes" id="UP000616499"/>
    </source>
</evidence>
<proteinExistence type="predicted"/>
<dbReference type="Pfam" id="PF06891">
    <property type="entry name" value="P2_Phage_GpR"/>
    <property type="match status" value="1"/>
</dbReference>
<dbReference type="Proteomes" id="UP000616499">
    <property type="component" value="Unassembled WGS sequence"/>
</dbReference>
<evidence type="ECO:0000313" key="1">
    <source>
        <dbReference type="EMBL" id="GGM30325.1"/>
    </source>
</evidence>
<accession>A0ABQ2H2W1</accession>
<name>A0ABQ2H2W1_9PSED</name>
<dbReference type="EMBL" id="BMNW01000018">
    <property type="protein sequence ID" value="GGM30325.1"/>
    <property type="molecule type" value="Genomic_DNA"/>
</dbReference>
<protein>
    <recommendedName>
        <fullName evidence="3">Phage tail protein</fullName>
    </recommendedName>
</protein>